<proteinExistence type="predicted"/>
<dbReference type="SUPFAM" id="SSF53448">
    <property type="entry name" value="Nucleotide-diphospho-sugar transferases"/>
    <property type="match status" value="1"/>
</dbReference>
<comment type="caution">
    <text evidence="2">The sequence shown here is derived from an EMBL/GenBank/DDBJ whole genome shotgun (WGS) entry which is preliminary data.</text>
</comment>
<organism evidence="2 3">
    <name type="scientific">Salegentibacter chungangensis</name>
    <dbReference type="NCBI Taxonomy" id="1335724"/>
    <lineage>
        <taxon>Bacteria</taxon>
        <taxon>Pseudomonadati</taxon>
        <taxon>Bacteroidota</taxon>
        <taxon>Flavobacteriia</taxon>
        <taxon>Flavobacteriales</taxon>
        <taxon>Flavobacteriaceae</taxon>
        <taxon>Salegentibacter</taxon>
    </lineage>
</organism>
<protein>
    <submittedName>
        <fullName evidence="2">Glycosyltransferase family 2 protein</fullName>
        <ecNumber evidence="2">2.4.-.-</ecNumber>
    </submittedName>
</protein>
<dbReference type="Gene3D" id="3.90.550.10">
    <property type="entry name" value="Spore Coat Polysaccharide Biosynthesis Protein SpsA, Chain A"/>
    <property type="match status" value="1"/>
</dbReference>
<dbReference type="RefSeq" id="WP_380743837.1">
    <property type="nucleotide sequence ID" value="NZ_JBHTLI010000001.1"/>
</dbReference>
<accession>A0ABW3NR11</accession>
<gene>
    <name evidence="2" type="ORF">ACFQ3Q_05775</name>
</gene>
<evidence type="ECO:0000313" key="2">
    <source>
        <dbReference type="EMBL" id="MFD1095251.1"/>
    </source>
</evidence>
<name>A0ABW3NR11_9FLAO</name>
<dbReference type="EMBL" id="JBHTLI010000001">
    <property type="protein sequence ID" value="MFD1095251.1"/>
    <property type="molecule type" value="Genomic_DNA"/>
</dbReference>
<reference evidence="3" key="1">
    <citation type="journal article" date="2019" name="Int. J. Syst. Evol. Microbiol.">
        <title>The Global Catalogue of Microorganisms (GCM) 10K type strain sequencing project: providing services to taxonomists for standard genome sequencing and annotation.</title>
        <authorList>
            <consortium name="The Broad Institute Genomics Platform"/>
            <consortium name="The Broad Institute Genome Sequencing Center for Infectious Disease"/>
            <person name="Wu L."/>
            <person name="Ma J."/>
        </authorList>
    </citation>
    <scope>NUCLEOTIDE SEQUENCE [LARGE SCALE GENOMIC DNA]</scope>
    <source>
        <strain evidence="3">CCUG 64793</strain>
    </source>
</reference>
<dbReference type="PANTHER" id="PTHR43685:SF3">
    <property type="entry name" value="SLR2126 PROTEIN"/>
    <property type="match status" value="1"/>
</dbReference>
<dbReference type="EC" id="2.4.-.-" evidence="2"/>
<dbReference type="PANTHER" id="PTHR43685">
    <property type="entry name" value="GLYCOSYLTRANSFERASE"/>
    <property type="match status" value="1"/>
</dbReference>
<feature type="domain" description="Glycosyltransferase 2-like" evidence="1">
    <location>
        <begin position="206"/>
        <end position="331"/>
    </location>
</feature>
<dbReference type="GO" id="GO:0016757">
    <property type="term" value="F:glycosyltransferase activity"/>
    <property type="evidence" value="ECO:0007669"/>
    <property type="project" value="UniProtKB-KW"/>
</dbReference>
<dbReference type="InterPro" id="IPR001173">
    <property type="entry name" value="Glyco_trans_2-like"/>
</dbReference>
<dbReference type="Proteomes" id="UP001597131">
    <property type="component" value="Unassembled WGS sequence"/>
</dbReference>
<dbReference type="InterPro" id="IPR050834">
    <property type="entry name" value="Glycosyltransf_2"/>
</dbReference>
<keyword evidence="2" id="KW-0808">Transferase</keyword>
<dbReference type="Pfam" id="PF00535">
    <property type="entry name" value="Glycos_transf_2"/>
    <property type="match status" value="1"/>
</dbReference>
<dbReference type="InterPro" id="IPR029044">
    <property type="entry name" value="Nucleotide-diphossugar_trans"/>
</dbReference>
<evidence type="ECO:0000313" key="3">
    <source>
        <dbReference type="Proteomes" id="UP001597131"/>
    </source>
</evidence>
<evidence type="ECO:0000259" key="1">
    <source>
        <dbReference type="Pfam" id="PF00535"/>
    </source>
</evidence>
<sequence>MNNLKEYRTPNGDILLYSGDPEIKLLDELAGGPGDLWHSSLQQGYEGVFPELVYQTAVFWWYLNDLPNLKTSVNWRINPHCFVVREKVWEHFGGFSSDYNSDITRALDLGYRMLRFGGAVPLFVDGLFPPQNNKPVIPAEDRYIFYLKNFKERHSWYMCFRETLSGSFDEYALLKWAKKRPYKGNIIKPMPARELEPLDGKPMVDVIIPTMSRQEYTLQLLEDYKSQSYLPRRVIVVDATPVDKRKESLYEQIEFPFELIVKWQESSGSCKARNEAIDLCQGDYIIFADDDTRILPDFVENHIRFLQTYRVEACTGLDIQASNYKQDLNDLSKILDRKGKNRYSAGAAQTFNNANSCVKRSKVNEIIGNDINFDGGYGEDADFGFRLIQHGVILMFNPYSVNLHLKPPSGGYRYWGVQAALTGRKRKTQPWELEKPVGKIRPVPSPTIVYGILKHFNKSQVKEYKYRYMFLYLTRNSKLFPLRLFKLPYRIYQFKKSMFYAENLRKLGERFN</sequence>
<keyword evidence="3" id="KW-1185">Reference proteome</keyword>
<keyword evidence="2" id="KW-0328">Glycosyltransferase</keyword>